<dbReference type="EMBL" id="SNYC01000004">
    <property type="protein sequence ID" value="TDQ10270.1"/>
    <property type="molecule type" value="Genomic_DNA"/>
</dbReference>
<gene>
    <name evidence="4" type="ORF">ATK78_2436</name>
</gene>
<evidence type="ECO:0000259" key="3">
    <source>
        <dbReference type="Pfam" id="PF16344"/>
    </source>
</evidence>
<dbReference type="RefSeq" id="WP_133576288.1">
    <property type="nucleotide sequence ID" value="NZ_SNYC01000004.1"/>
</dbReference>
<keyword evidence="1" id="KW-0812">Transmembrane</keyword>
<name>A0A4R6SWP4_9SPHI</name>
<evidence type="ECO:0000313" key="5">
    <source>
        <dbReference type="Proteomes" id="UP000295620"/>
    </source>
</evidence>
<feature type="transmembrane region" description="Helical" evidence="1">
    <location>
        <begin position="73"/>
        <end position="93"/>
    </location>
</feature>
<reference evidence="4 5" key="1">
    <citation type="submission" date="2019-03" db="EMBL/GenBank/DDBJ databases">
        <title>Genomic Encyclopedia of Archaeal and Bacterial Type Strains, Phase II (KMG-II): from individual species to whole genera.</title>
        <authorList>
            <person name="Goeker M."/>
        </authorList>
    </citation>
    <scope>NUCLEOTIDE SEQUENCE [LARGE SCALE GENOMIC DNA]</scope>
    <source>
        <strain evidence="4 5">DSM 19035</strain>
    </source>
</reference>
<organism evidence="4 5">
    <name type="scientific">Pedobacter metabolipauper</name>
    <dbReference type="NCBI Taxonomy" id="425513"/>
    <lineage>
        <taxon>Bacteria</taxon>
        <taxon>Pseudomonadati</taxon>
        <taxon>Bacteroidota</taxon>
        <taxon>Sphingobacteriia</taxon>
        <taxon>Sphingobacteriales</taxon>
        <taxon>Sphingobacteriaceae</taxon>
        <taxon>Pedobacter</taxon>
    </lineage>
</organism>
<comment type="caution">
    <text evidence="4">The sequence shown here is derived from an EMBL/GenBank/DDBJ whole genome shotgun (WGS) entry which is preliminary data.</text>
</comment>
<dbReference type="PANTHER" id="PTHR30273">
    <property type="entry name" value="PERIPLASMIC SIGNAL SENSOR AND SIGMA FACTOR ACTIVATOR FECR-RELATED"/>
    <property type="match status" value="1"/>
</dbReference>
<proteinExistence type="predicted"/>
<feature type="domain" description="Protein FecR C-terminal" evidence="3">
    <location>
        <begin position="306"/>
        <end position="372"/>
    </location>
</feature>
<dbReference type="Pfam" id="PF04773">
    <property type="entry name" value="FecR"/>
    <property type="match status" value="1"/>
</dbReference>
<dbReference type="Pfam" id="PF16344">
    <property type="entry name" value="FecR_C"/>
    <property type="match status" value="1"/>
</dbReference>
<dbReference type="AlphaFoldDB" id="A0A4R6SWP4"/>
<feature type="domain" description="FecR protein" evidence="2">
    <location>
        <begin position="165"/>
        <end position="260"/>
    </location>
</feature>
<keyword evidence="5" id="KW-1185">Reference proteome</keyword>
<dbReference type="InterPro" id="IPR032508">
    <property type="entry name" value="FecR_C"/>
</dbReference>
<protein>
    <submittedName>
        <fullName evidence="4">FecR family protein</fullName>
    </submittedName>
</protein>
<dbReference type="PANTHER" id="PTHR30273:SF2">
    <property type="entry name" value="PROTEIN FECR"/>
    <property type="match status" value="1"/>
</dbReference>
<accession>A0A4R6SWP4</accession>
<dbReference type="InterPro" id="IPR006860">
    <property type="entry name" value="FecR"/>
</dbReference>
<dbReference type="FunFam" id="2.60.120.1440:FF:000001">
    <property type="entry name" value="Putative anti-sigma factor"/>
    <property type="match status" value="1"/>
</dbReference>
<evidence type="ECO:0000259" key="2">
    <source>
        <dbReference type="Pfam" id="PF04773"/>
    </source>
</evidence>
<keyword evidence="1" id="KW-1133">Transmembrane helix</keyword>
<dbReference type="InterPro" id="IPR012373">
    <property type="entry name" value="Ferrdict_sens_TM"/>
</dbReference>
<evidence type="ECO:0000256" key="1">
    <source>
        <dbReference type="SAM" id="Phobius"/>
    </source>
</evidence>
<keyword evidence="1" id="KW-0472">Membrane</keyword>
<evidence type="ECO:0000313" key="4">
    <source>
        <dbReference type="EMBL" id="TDQ10270.1"/>
    </source>
</evidence>
<dbReference type="GO" id="GO:0016989">
    <property type="term" value="F:sigma factor antagonist activity"/>
    <property type="evidence" value="ECO:0007669"/>
    <property type="project" value="TreeGrafter"/>
</dbReference>
<dbReference type="OrthoDB" id="1099963at2"/>
<dbReference type="Gene3D" id="3.55.50.30">
    <property type="match status" value="1"/>
</dbReference>
<dbReference type="PIRSF" id="PIRSF018266">
    <property type="entry name" value="FecR"/>
    <property type="match status" value="1"/>
</dbReference>
<sequence length="378" mass="41873">MNTNDIKELLERYANNQCTALEVAYVESWYSELSKYTHETPAETVERDTAISHHNVLDHIKKQAKIIALPNRFTSIAAAAILVMLGMGMFIYYSHSLDTNSYANDIKPGSDQAILTLANGKKINLSNAGNGNLAVQAGVQIIKTNAGQLTFQITNLDESSGDYIVETPRGGQFQIVLPDGTKVWLNAASSLKLPSTYVSQKQRKVELSGEAYFEVTKDKSHPFVVVTASQEVTVLGTHFDVNAYDDEVDTKTTLLEGSVKVLALDGSQTEKTALLKPGEQSVLNQQSLKTVAVNAEQIVAWKNGFFQFYRADIKTVMRQLARWYDVQVVFEGNLPKKEFTGEIYRDLTASQALNLLNYFNVNFKIEGKVITVIGKKGV</sequence>
<dbReference type="Proteomes" id="UP000295620">
    <property type="component" value="Unassembled WGS sequence"/>
</dbReference>
<dbReference type="Gene3D" id="2.60.120.1440">
    <property type="match status" value="1"/>
</dbReference>